<feature type="compositionally biased region" description="Basic residues" evidence="1">
    <location>
        <begin position="114"/>
        <end position="125"/>
    </location>
</feature>
<dbReference type="AlphaFoldDB" id="A0A381X195"/>
<evidence type="ECO:0000256" key="1">
    <source>
        <dbReference type="SAM" id="MobiDB-lite"/>
    </source>
</evidence>
<dbReference type="EMBL" id="UINC01013517">
    <property type="protein sequence ID" value="SVA58342.1"/>
    <property type="molecule type" value="Genomic_DNA"/>
</dbReference>
<reference evidence="2" key="1">
    <citation type="submission" date="2018-05" db="EMBL/GenBank/DDBJ databases">
        <authorList>
            <person name="Lanie J.A."/>
            <person name="Ng W.-L."/>
            <person name="Kazmierczak K.M."/>
            <person name="Andrzejewski T.M."/>
            <person name="Davidsen T.M."/>
            <person name="Wayne K.J."/>
            <person name="Tettelin H."/>
            <person name="Glass J.I."/>
            <person name="Rusch D."/>
            <person name="Podicherti R."/>
            <person name="Tsui H.-C.T."/>
            <person name="Winkler M.E."/>
        </authorList>
    </citation>
    <scope>NUCLEOTIDE SEQUENCE</scope>
</reference>
<sequence>MESIMKKSITILIILSLTSAWAQKPVFEDNNDRETTGIERLHHQQQQPGGIDPELIQEIRAVKAVKDRSFIKRQMLSATPEGPKSFEVSQSESRFAVIKGIIDRIKAEESAQKMTRRRAVKQNKRANKEPVNNMLDLGKKDGKD</sequence>
<evidence type="ECO:0000313" key="2">
    <source>
        <dbReference type="EMBL" id="SVA58342.1"/>
    </source>
</evidence>
<protein>
    <submittedName>
        <fullName evidence="2">Uncharacterized protein</fullName>
    </submittedName>
</protein>
<feature type="region of interest" description="Disordered" evidence="1">
    <location>
        <begin position="109"/>
        <end position="144"/>
    </location>
</feature>
<organism evidence="2">
    <name type="scientific">marine metagenome</name>
    <dbReference type="NCBI Taxonomy" id="408172"/>
    <lineage>
        <taxon>unclassified sequences</taxon>
        <taxon>metagenomes</taxon>
        <taxon>ecological metagenomes</taxon>
    </lineage>
</organism>
<name>A0A381X195_9ZZZZ</name>
<accession>A0A381X195</accession>
<proteinExistence type="predicted"/>
<gene>
    <name evidence="2" type="ORF">METZ01_LOCUS111196</name>
</gene>